<evidence type="ECO:0000256" key="1">
    <source>
        <dbReference type="SAM" id="MobiDB-lite"/>
    </source>
</evidence>
<feature type="region of interest" description="Disordered" evidence="1">
    <location>
        <begin position="219"/>
        <end position="252"/>
    </location>
</feature>
<proteinExistence type="predicted"/>
<protein>
    <recommendedName>
        <fullName evidence="4">Fungal N-terminal domain-containing protein</fullName>
    </recommendedName>
</protein>
<name>A0A1V6S7L7_9EURO</name>
<reference evidence="3" key="1">
    <citation type="journal article" date="2017" name="Nat. Microbiol.">
        <title>Global analysis of biosynthetic gene clusters reveals vast potential of secondary metabolite production in Penicillium species.</title>
        <authorList>
            <person name="Nielsen J.C."/>
            <person name="Grijseels S."/>
            <person name="Prigent S."/>
            <person name="Ji B."/>
            <person name="Dainat J."/>
            <person name="Nielsen K.F."/>
            <person name="Frisvad J.C."/>
            <person name="Workman M."/>
            <person name="Nielsen J."/>
        </authorList>
    </citation>
    <scope>NUCLEOTIDE SEQUENCE [LARGE SCALE GENOMIC DNA]</scope>
    <source>
        <strain evidence="3">IBT 14082</strain>
    </source>
</reference>
<dbReference type="STRING" id="254877.A0A1V6S7L7"/>
<dbReference type="PANTHER" id="PTHR38886:SF1">
    <property type="entry name" value="NACHT-NTPASE AND P-LOOP NTPASES N-TERMINAL DOMAIN-CONTAINING PROTEIN"/>
    <property type="match status" value="1"/>
</dbReference>
<accession>A0A1V6S7L7</accession>
<keyword evidence="3" id="KW-1185">Reference proteome</keyword>
<sequence>MSFGFSPGDIVLFTNFACKIVSSLKENGSRSEFQQAKEQCEAFLSLIEETQHLDLSIVPESFRQKIFENSTNMQRLVETFKKSIEQYEKSMGKDSSRGSIRSAPRKVKWALLAAEDLKTFRNGLGGYVQLAQLTIQTSMLAIIGSRSQLPPMTVSPSHNLLRNDGSFYSTYEVRYSPIVPPFIGGYELFRQVDDLTNIVYKRLLTRPAIQLAGRVNTLPDNSNDIISSTPFDSMQRDNLPPSTSHSRERQLTNREEPLEIQGTSANHSAQQSLADEIDEYLTSMNLDELSREERVYVEQNDQLHPHPPLSGAMQQRTRPQILGLSNVIDSLQPYQDQTSGSNESYSRYDTKAKASKSPRLDPLSAAASIIGFYASAAEFSLNLSNIFRDTNGECKEVRLLSQRLGQYSELLQSACGVVTAMSFSEELRGAGTSILHDNECLTKDVEVLLSRYAEIYKYRLIRKLTWNLVKRDILNMVEQIDFLKSSLSLMLQLYQVKMTESQIQMSRQSHWSANLA</sequence>
<dbReference type="Proteomes" id="UP000191342">
    <property type="component" value="Unassembled WGS sequence"/>
</dbReference>
<comment type="caution">
    <text evidence="2">The sequence shown here is derived from an EMBL/GenBank/DDBJ whole genome shotgun (WGS) entry which is preliminary data.</text>
</comment>
<dbReference type="PANTHER" id="PTHR38886">
    <property type="entry name" value="SESA DOMAIN-CONTAINING PROTEIN"/>
    <property type="match status" value="1"/>
</dbReference>
<evidence type="ECO:0000313" key="2">
    <source>
        <dbReference type="EMBL" id="OQE10051.1"/>
    </source>
</evidence>
<feature type="compositionally biased region" description="Polar residues" evidence="1">
    <location>
        <begin position="332"/>
        <end position="345"/>
    </location>
</feature>
<evidence type="ECO:0000313" key="3">
    <source>
        <dbReference type="Proteomes" id="UP000191342"/>
    </source>
</evidence>
<evidence type="ECO:0008006" key="4">
    <source>
        <dbReference type="Google" id="ProtNLM"/>
    </source>
</evidence>
<feature type="region of interest" description="Disordered" evidence="1">
    <location>
        <begin position="332"/>
        <end position="356"/>
    </location>
</feature>
<dbReference type="EMBL" id="MLQL01000097">
    <property type="protein sequence ID" value="OQE10051.1"/>
    <property type="molecule type" value="Genomic_DNA"/>
</dbReference>
<dbReference type="OrthoDB" id="3045089at2759"/>
<feature type="compositionally biased region" description="Polar residues" evidence="1">
    <location>
        <begin position="219"/>
        <end position="232"/>
    </location>
</feature>
<dbReference type="AlphaFoldDB" id="A0A1V6S7L7"/>
<gene>
    <name evidence="2" type="ORF">PENFLA_c097G03371</name>
</gene>
<organism evidence="2 3">
    <name type="scientific">Penicillium flavigenum</name>
    <dbReference type="NCBI Taxonomy" id="254877"/>
    <lineage>
        <taxon>Eukaryota</taxon>
        <taxon>Fungi</taxon>
        <taxon>Dikarya</taxon>
        <taxon>Ascomycota</taxon>
        <taxon>Pezizomycotina</taxon>
        <taxon>Eurotiomycetes</taxon>
        <taxon>Eurotiomycetidae</taxon>
        <taxon>Eurotiales</taxon>
        <taxon>Aspergillaceae</taxon>
        <taxon>Penicillium</taxon>
    </lineage>
</organism>